<comment type="caution">
    <text evidence="9">The sequence shown here is derived from an EMBL/GenBank/DDBJ whole genome shotgun (WGS) entry which is preliminary data.</text>
</comment>
<dbReference type="Proteomes" id="UP000277671">
    <property type="component" value="Unassembled WGS sequence"/>
</dbReference>
<dbReference type="SUPFAM" id="SSF48264">
    <property type="entry name" value="Cytochrome P450"/>
    <property type="match status" value="1"/>
</dbReference>
<accession>A0A495JD95</accession>
<reference evidence="9 10" key="1">
    <citation type="submission" date="2018-10" db="EMBL/GenBank/DDBJ databases">
        <title>Sequencing the genomes of 1000 actinobacteria strains.</title>
        <authorList>
            <person name="Klenk H.-P."/>
        </authorList>
    </citation>
    <scope>NUCLEOTIDE SEQUENCE [LARGE SCALE GENOMIC DNA]</scope>
    <source>
        <strain evidence="9 10">DSM 45175</strain>
    </source>
</reference>
<evidence type="ECO:0000256" key="1">
    <source>
        <dbReference type="ARBA" id="ARBA00001971"/>
    </source>
</evidence>
<keyword evidence="10" id="KW-1185">Reference proteome</keyword>
<sequence>MEGSGLTFVGSGMRGSMPARRTPILDSTLQLALEGYGWLPNRRRRAGGDVIHARLMGQPTVGLCGPDAARFFYDEEHIRRHGAIPEPVQATLFGHGAVHTLDGESHRHRKEMFVSLMTGEAITRLVDRTIEEWDEAVDSWVPGQPVTLFDETSRVITRAVCAWVGLRVKDDDVPALASDLVAMVDGFGTLGPRHWQARLARKRREEWAARLVDEVRRGVAEVEDGSAVDVVARHRGVDGKPLDARIAGVELLNVVRPTVAVCWFVAFAAHALHRWPVFRARLRSGGAAYTEAFVHEVRRFYPFAPFVGGRAVKDLSWRGEPIPAHAIVLLDLYGQNHSPQLWPDPYAFRPERFLDREIDPFELIPQGGGDPRTGHRCPGETTTVALLRALTPRLAALGHEVPDQDLSISLTRVPARVTSGFVLTPGHSRLG</sequence>
<dbReference type="InterPro" id="IPR036396">
    <property type="entry name" value="Cyt_P450_sf"/>
</dbReference>
<evidence type="ECO:0000256" key="3">
    <source>
        <dbReference type="ARBA" id="ARBA00022617"/>
    </source>
</evidence>
<proteinExistence type="inferred from homology"/>
<keyword evidence="6 8" id="KW-0408">Iron</keyword>
<dbReference type="GO" id="GO:0016705">
    <property type="term" value="F:oxidoreductase activity, acting on paired donors, with incorporation or reduction of molecular oxygen"/>
    <property type="evidence" value="ECO:0007669"/>
    <property type="project" value="InterPro"/>
</dbReference>
<organism evidence="9 10">
    <name type="scientific">Micromonospora pisi</name>
    <dbReference type="NCBI Taxonomy" id="589240"/>
    <lineage>
        <taxon>Bacteria</taxon>
        <taxon>Bacillati</taxon>
        <taxon>Actinomycetota</taxon>
        <taxon>Actinomycetes</taxon>
        <taxon>Micromonosporales</taxon>
        <taxon>Micromonosporaceae</taxon>
        <taxon>Micromonospora</taxon>
    </lineage>
</organism>
<dbReference type="GO" id="GO:0005506">
    <property type="term" value="F:iron ion binding"/>
    <property type="evidence" value="ECO:0007669"/>
    <property type="project" value="InterPro"/>
</dbReference>
<evidence type="ECO:0000313" key="10">
    <source>
        <dbReference type="Proteomes" id="UP000277671"/>
    </source>
</evidence>
<evidence type="ECO:0000256" key="4">
    <source>
        <dbReference type="ARBA" id="ARBA00022723"/>
    </source>
</evidence>
<keyword evidence="5" id="KW-0560">Oxidoreductase</keyword>
<dbReference type="InterPro" id="IPR002401">
    <property type="entry name" value="Cyt_P450_E_grp-I"/>
</dbReference>
<comment type="cofactor">
    <cofactor evidence="1 8">
        <name>heme</name>
        <dbReference type="ChEBI" id="CHEBI:30413"/>
    </cofactor>
</comment>
<dbReference type="Pfam" id="PF00067">
    <property type="entry name" value="p450"/>
    <property type="match status" value="1"/>
</dbReference>
<evidence type="ECO:0000313" key="9">
    <source>
        <dbReference type="EMBL" id="RKR86488.1"/>
    </source>
</evidence>
<dbReference type="GO" id="GO:0004497">
    <property type="term" value="F:monooxygenase activity"/>
    <property type="evidence" value="ECO:0007669"/>
    <property type="project" value="UniProtKB-KW"/>
</dbReference>
<dbReference type="GO" id="GO:0016125">
    <property type="term" value="P:sterol metabolic process"/>
    <property type="evidence" value="ECO:0007669"/>
    <property type="project" value="TreeGrafter"/>
</dbReference>
<dbReference type="GO" id="GO:0020037">
    <property type="term" value="F:heme binding"/>
    <property type="evidence" value="ECO:0007669"/>
    <property type="project" value="InterPro"/>
</dbReference>
<dbReference type="EMBL" id="RBKT01000001">
    <property type="protein sequence ID" value="RKR86488.1"/>
    <property type="molecule type" value="Genomic_DNA"/>
</dbReference>
<keyword evidence="7" id="KW-0503">Monooxygenase</keyword>
<dbReference type="AlphaFoldDB" id="A0A495JD95"/>
<keyword evidence="4 8" id="KW-0479">Metal-binding</keyword>
<gene>
    <name evidence="9" type="ORF">BDK92_0718</name>
</gene>
<evidence type="ECO:0000256" key="8">
    <source>
        <dbReference type="PIRSR" id="PIRSR602401-1"/>
    </source>
</evidence>
<name>A0A495JD95_9ACTN</name>
<feature type="binding site" description="axial binding residue" evidence="8">
    <location>
        <position position="377"/>
    </location>
    <ligand>
        <name>heme</name>
        <dbReference type="ChEBI" id="CHEBI:30413"/>
    </ligand>
    <ligandPart>
        <name>Fe</name>
        <dbReference type="ChEBI" id="CHEBI:18248"/>
    </ligandPart>
</feature>
<keyword evidence="3 8" id="KW-0349">Heme</keyword>
<evidence type="ECO:0000256" key="6">
    <source>
        <dbReference type="ARBA" id="ARBA00023004"/>
    </source>
</evidence>
<dbReference type="InterPro" id="IPR001128">
    <property type="entry name" value="Cyt_P450"/>
</dbReference>
<evidence type="ECO:0000256" key="7">
    <source>
        <dbReference type="ARBA" id="ARBA00023033"/>
    </source>
</evidence>
<dbReference type="Gene3D" id="1.10.630.10">
    <property type="entry name" value="Cytochrome P450"/>
    <property type="match status" value="1"/>
</dbReference>
<dbReference type="CDD" id="cd11067">
    <property type="entry name" value="CYP152"/>
    <property type="match status" value="1"/>
</dbReference>
<dbReference type="PANTHER" id="PTHR24286:SF24">
    <property type="entry name" value="LANOSTEROL 14-ALPHA DEMETHYLASE"/>
    <property type="match status" value="1"/>
</dbReference>
<dbReference type="PRINTS" id="PR00463">
    <property type="entry name" value="EP450I"/>
</dbReference>
<evidence type="ECO:0000256" key="5">
    <source>
        <dbReference type="ARBA" id="ARBA00023002"/>
    </source>
</evidence>
<evidence type="ECO:0000256" key="2">
    <source>
        <dbReference type="ARBA" id="ARBA00010617"/>
    </source>
</evidence>
<dbReference type="PANTHER" id="PTHR24286">
    <property type="entry name" value="CYTOCHROME P450 26"/>
    <property type="match status" value="1"/>
</dbReference>
<protein>
    <submittedName>
        <fullName evidence="9">Fatty-acid peroxygenase</fullName>
    </submittedName>
</protein>
<comment type="similarity">
    <text evidence="2">Belongs to the cytochrome P450 family.</text>
</comment>